<dbReference type="Proteomes" id="UP001143309">
    <property type="component" value="Unassembled WGS sequence"/>
</dbReference>
<dbReference type="PANTHER" id="PTHR34235:SF1">
    <property type="entry name" value="SLR0416 PROTEIN"/>
    <property type="match status" value="1"/>
</dbReference>
<protein>
    <recommendedName>
        <fullName evidence="3">DUF29 domain-containing protein</fullName>
    </recommendedName>
</protein>
<dbReference type="AlphaFoldDB" id="A0A9W6N743"/>
<dbReference type="Gene3D" id="1.20.1220.20">
    <property type="entry name" value="Uncharcterised protein PF01724"/>
    <property type="match status" value="1"/>
</dbReference>
<name>A0A9W6N743_9HYPH</name>
<organism evidence="1 2">
    <name type="scientific">Methylopila turkensis</name>
    <dbReference type="NCBI Taxonomy" id="1437816"/>
    <lineage>
        <taxon>Bacteria</taxon>
        <taxon>Pseudomonadati</taxon>
        <taxon>Pseudomonadota</taxon>
        <taxon>Alphaproteobacteria</taxon>
        <taxon>Hyphomicrobiales</taxon>
        <taxon>Methylopilaceae</taxon>
        <taxon>Methylopila</taxon>
    </lineage>
</organism>
<evidence type="ECO:0000313" key="2">
    <source>
        <dbReference type="Proteomes" id="UP001143309"/>
    </source>
</evidence>
<proteinExistence type="predicted"/>
<dbReference type="PANTHER" id="PTHR34235">
    <property type="entry name" value="SLR1203 PROTEIN-RELATED"/>
    <property type="match status" value="1"/>
</dbReference>
<dbReference type="RefSeq" id="WP_271200454.1">
    <property type="nucleotide sequence ID" value="NZ_BSFL01000002.1"/>
</dbReference>
<evidence type="ECO:0008006" key="3">
    <source>
        <dbReference type="Google" id="ProtNLM"/>
    </source>
</evidence>
<accession>A0A9W6N743</accession>
<dbReference type="Pfam" id="PF01724">
    <property type="entry name" value="DUF29"/>
    <property type="match status" value="1"/>
</dbReference>
<dbReference type="EMBL" id="BSFL01000002">
    <property type="protein sequence ID" value="GLK79976.1"/>
    <property type="molecule type" value="Genomic_DNA"/>
</dbReference>
<reference evidence="1" key="2">
    <citation type="submission" date="2023-01" db="EMBL/GenBank/DDBJ databases">
        <authorList>
            <person name="Sun Q."/>
            <person name="Evtushenko L."/>
        </authorList>
    </citation>
    <scope>NUCLEOTIDE SEQUENCE</scope>
    <source>
        <strain evidence="1">VKM B-2748</strain>
    </source>
</reference>
<evidence type="ECO:0000313" key="1">
    <source>
        <dbReference type="EMBL" id="GLK79976.1"/>
    </source>
</evidence>
<dbReference type="InterPro" id="IPR002636">
    <property type="entry name" value="DUF29"/>
</dbReference>
<keyword evidence="2" id="KW-1185">Reference proteome</keyword>
<comment type="caution">
    <text evidence="1">The sequence shown here is derived from an EMBL/GenBank/DDBJ whole genome shotgun (WGS) entry which is preliminary data.</text>
</comment>
<gene>
    <name evidence="1" type="ORF">GCM10008174_17170</name>
</gene>
<sequence length="163" mass="18274">MSDVADYDADILLWSERQAALLRDLKTRARGLPNELDLENVAEEIESVGRSEFDTVRSHLRNILRHLVKIAADGDADPVVHWLGEIRTFQSDMIDRLAPSMRGRIDMDAVWRRAVKEARADFADRGQILPLFPETCPVTFESVASEDFDPRATAAKLAAAILS</sequence>
<reference evidence="1" key="1">
    <citation type="journal article" date="2014" name="Int. J. Syst. Evol. Microbiol.">
        <title>Complete genome sequence of Corynebacterium casei LMG S-19264T (=DSM 44701T), isolated from a smear-ripened cheese.</title>
        <authorList>
            <consortium name="US DOE Joint Genome Institute (JGI-PGF)"/>
            <person name="Walter F."/>
            <person name="Albersmeier A."/>
            <person name="Kalinowski J."/>
            <person name="Ruckert C."/>
        </authorList>
    </citation>
    <scope>NUCLEOTIDE SEQUENCE</scope>
    <source>
        <strain evidence="1">VKM B-2748</strain>
    </source>
</reference>